<dbReference type="PANTHER" id="PTHR11403">
    <property type="entry name" value="CYTOCHROME C OXIDASE SUBUNIT III"/>
    <property type="match status" value="1"/>
</dbReference>
<evidence type="ECO:0000256" key="4">
    <source>
        <dbReference type="ARBA" id="ARBA00022692"/>
    </source>
</evidence>
<dbReference type="InterPro" id="IPR000298">
    <property type="entry name" value="Cyt_c_oxidase-like_su3"/>
</dbReference>
<evidence type="ECO:0000256" key="6">
    <source>
        <dbReference type="ARBA" id="ARBA00022989"/>
    </source>
</evidence>
<evidence type="ECO:0000256" key="3">
    <source>
        <dbReference type="ARBA" id="ARBA00012949"/>
    </source>
</evidence>
<dbReference type="AlphaFoldDB" id="A0A0C9MYN2"/>
<sequence length="207" mass="22781">MTTSPPRPFEVVADLSSLPSGAIGARHLVWWGNVGFMVIEGTGFALAAAAYLYLMTQSTVWPPVGDALPGLLWGGVFTAALVLSTVPNLWVLRCARAKKAAAVRWGMAGLVLIGLILMALRAAEFAHLGVRWDRDGYGSVLWLLLVLHTTHIVTEWAECAVQAIWLFTHEIGDDQFSDVEDNANYWSFVVLTWLPLYALIYWAPRAL</sequence>
<dbReference type="PANTHER" id="PTHR11403:SF7">
    <property type="entry name" value="CYTOCHROME C OXIDASE SUBUNIT 3"/>
    <property type="match status" value="1"/>
</dbReference>
<evidence type="ECO:0000313" key="12">
    <source>
        <dbReference type="EMBL" id="GAN15706.1"/>
    </source>
</evidence>
<dbReference type="RefSeq" id="WP_007404585.1">
    <property type="nucleotide sequence ID" value="NZ_BBJS01000063.1"/>
</dbReference>
<dbReference type="GeneID" id="78528568"/>
<dbReference type="GO" id="GO:0004129">
    <property type="term" value="F:cytochrome-c oxidase activity"/>
    <property type="evidence" value="ECO:0007669"/>
    <property type="project" value="UniProtKB-EC"/>
</dbReference>
<comment type="caution">
    <text evidence="12">The sequence shown here is derived from an EMBL/GenBank/DDBJ whole genome shotgun (WGS) entry which is preliminary data.</text>
</comment>
<gene>
    <name evidence="12" type="ORF">SP6_63_00210</name>
</gene>
<dbReference type="Proteomes" id="UP000032025">
    <property type="component" value="Unassembled WGS sequence"/>
</dbReference>
<dbReference type="InterPro" id="IPR035973">
    <property type="entry name" value="Cyt_c_oxidase_su3-like_sf"/>
</dbReference>
<comment type="subcellular location">
    <subcellularLocation>
        <location evidence="9">Cell membrane</location>
        <topology evidence="9">Multi-pass membrane protein</topology>
    </subcellularLocation>
    <subcellularLocation>
        <location evidence="1">Membrane</location>
        <topology evidence="1">Multi-pass membrane protein</topology>
    </subcellularLocation>
</comment>
<dbReference type="GO" id="GO:0019646">
    <property type="term" value="P:aerobic electron transport chain"/>
    <property type="evidence" value="ECO:0007669"/>
    <property type="project" value="InterPro"/>
</dbReference>
<feature type="transmembrane region" description="Helical" evidence="10">
    <location>
        <begin position="103"/>
        <end position="123"/>
    </location>
</feature>
<feature type="transmembrane region" description="Helical" evidence="10">
    <location>
        <begin position="71"/>
        <end position="91"/>
    </location>
</feature>
<keyword evidence="13" id="KW-1185">Reference proteome</keyword>
<evidence type="ECO:0000256" key="8">
    <source>
        <dbReference type="ARBA" id="ARBA00031625"/>
    </source>
</evidence>
<evidence type="ECO:0000313" key="13">
    <source>
        <dbReference type="Proteomes" id="UP000032025"/>
    </source>
</evidence>
<organism evidence="12 13">
    <name type="scientific">Sphingomonas paucimobilis NBRC 13935</name>
    <dbReference type="NCBI Taxonomy" id="1219050"/>
    <lineage>
        <taxon>Bacteria</taxon>
        <taxon>Pseudomonadati</taxon>
        <taxon>Pseudomonadota</taxon>
        <taxon>Alphaproteobacteria</taxon>
        <taxon>Sphingomonadales</taxon>
        <taxon>Sphingomonadaceae</taxon>
        <taxon>Sphingomonas</taxon>
    </lineage>
</organism>
<feature type="domain" description="Heme-copper oxidase subunit III family profile" evidence="11">
    <location>
        <begin position="31"/>
        <end position="205"/>
    </location>
</feature>
<evidence type="ECO:0000256" key="2">
    <source>
        <dbReference type="ARBA" id="ARBA00010581"/>
    </source>
</evidence>
<proteinExistence type="inferred from homology"/>
<dbReference type="EMBL" id="BBJS01000063">
    <property type="protein sequence ID" value="GAN15706.1"/>
    <property type="molecule type" value="Genomic_DNA"/>
</dbReference>
<name>A0A0C9MYN2_SPHPI</name>
<dbReference type="PROSITE" id="PS50253">
    <property type="entry name" value="COX3"/>
    <property type="match status" value="1"/>
</dbReference>
<keyword evidence="4 9" id="KW-0812">Transmembrane</keyword>
<keyword evidence="5" id="KW-1278">Translocase</keyword>
<evidence type="ECO:0000256" key="9">
    <source>
        <dbReference type="RuleBase" id="RU003376"/>
    </source>
</evidence>
<reference evidence="12 13" key="1">
    <citation type="submission" date="2014-08" db="EMBL/GenBank/DDBJ databases">
        <title>Whole genome shotgun sequence of Sphingomonas paucimobilis NBRC 13935.</title>
        <authorList>
            <person name="Hosoyama A."/>
            <person name="Hashimoto M."/>
            <person name="Hosoyama Y."/>
            <person name="Noguchi M."/>
            <person name="Uohara A."/>
            <person name="Ohji S."/>
            <person name="Katano-Makiyama Y."/>
            <person name="Ichikawa N."/>
            <person name="Kimura A."/>
            <person name="Yamazoe A."/>
            <person name="Fujita N."/>
        </authorList>
    </citation>
    <scope>NUCLEOTIDE SEQUENCE [LARGE SCALE GENOMIC DNA]</scope>
    <source>
        <strain evidence="12 13">NBRC 13935</strain>
    </source>
</reference>
<evidence type="ECO:0000256" key="5">
    <source>
        <dbReference type="ARBA" id="ARBA00022967"/>
    </source>
</evidence>
<dbReference type="GO" id="GO:0005886">
    <property type="term" value="C:plasma membrane"/>
    <property type="evidence" value="ECO:0007669"/>
    <property type="project" value="UniProtKB-SubCell"/>
</dbReference>
<evidence type="ECO:0000259" key="11">
    <source>
        <dbReference type="PROSITE" id="PS50253"/>
    </source>
</evidence>
<feature type="transmembrane region" description="Helical" evidence="10">
    <location>
        <begin position="185"/>
        <end position="203"/>
    </location>
</feature>
<dbReference type="InterPro" id="IPR013833">
    <property type="entry name" value="Cyt_c_oxidase_su3_a-hlx"/>
</dbReference>
<evidence type="ECO:0000256" key="10">
    <source>
        <dbReference type="SAM" id="Phobius"/>
    </source>
</evidence>
<protein>
    <recommendedName>
        <fullName evidence="3">cytochrome-c oxidase</fullName>
        <ecNumber evidence="3">7.1.1.9</ecNumber>
    </recommendedName>
    <alternativeName>
        <fullName evidence="8">Cytochrome c oxidase polypeptide III</fullName>
    </alternativeName>
</protein>
<feature type="transmembrane region" description="Helical" evidence="10">
    <location>
        <begin position="28"/>
        <end position="51"/>
    </location>
</feature>
<dbReference type="SUPFAM" id="SSF81452">
    <property type="entry name" value="Cytochrome c oxidase subunit III-like"/>
    <property type="match status" value="1"/>
</dbReference>
<evidence type="ECO:0000256" key="1">
    <source>
        <dbReference type="ARBA" id="ARBA00004141"/>
    </source>
</evidence>
<comment type="similarity">
    <text evidence="2 9">Belongs to the cytochrome c oxidase subunit 3 family.</text>
</comment>
<dbReference type="EC" id="7.1.1.9" evidence="3"/>
<dbReference type="InterPro" id="IPR024791">
    <property type="entry name" value="Cyt_c/ubiquinol_Oxase_su3"/>
</dbReference>
<accession>A0A0C9MYN2</accession>
<dbReference type="Gene3D" id="1.20.120.80">
    <property type="entry name" value="Cytochrome c oxidase, subunit III, four-helix bundle"/>
    <property type="match status" value="1"/>
</dbReference>
<dbReference type="Pfam" id="PF00510">
    <property type="entry name" value="COX3"/>
    <property type="match status" value="1"/>
</dbReference>
<evidence type="ECO:0000256" key="7">
    <source>
        <dbReference type="ARBA" id="ARBA00023136"/>
    </source>
</evidence>
<keyword evidence="6 10" id="KW-1133">Transmembrane helix</keyword>
<keyword evidence="7 10" id="KW-0472">Membrane</keyword>